<dbReference type="InterPro" id="IPR006140">
    <property type="entry name" value="D-isomer_DH_NAD-bd"/>
</dbReference>
<dbReference type="PANTHER" id="PTHR42789:SF1">
    <property type="entry name" value="D-ISOMER SPECIFIC 2-HYDROXYACID DEHYDROGENASE FAMILY PROTEIN (AFU_ORTHOLOGUE AFUA_6G10090)"/>
    <property type="match status" value="1"/>
</dbReference>
<reference evidence="7 10" key="2">
    <citation type="submission" date="2016-06" db="EMBL/GenBank/DDBJ databases">
        <authorList>
            <person name="Kjaerup R.B."/>
            <person name="Dalgaard T.S."/>
            <person name="Juul-Madsen H.R."/>
        </authorList>
    </citation>
    <scope>NUCLEOTIDE SEQUENCE [LARGE SCALE GENOMIC DNA]</scope>
    <source>
        <strain evidence="7 10">CECT 5115</strain>
    </source>
</reference>
<dbReference type="PANTHER" id="PTHR42789">
    <property type="entry name" value="D-ISOMER SPECIFIC 2-HYDROXYACID DEHYDROGENASE FAMILY PROTEIN (AFU_ORTHOLOGUE AFUA_6G10090)"/>
    <property type="match status" value="1"/>
</dbReference>
<reference evidence="8 9" key="1">
    <citation type="submission" date="2016-06" db="EMBL/GenBank/DDBJ databases">
        <authorList>
            <person name="Rodrigo-Torres L."/>
            <person name="Arahal D.R."/>
        </authorList>
    </citation>
    <scope>NUCLEOTIDE SEQUENCE [LARGE SCALE GENOMIC DNA]</scope>
    <source>
        <strain evidence="8 9">CECT 5116</strain>
    </source>
</reference>
<dbReference type="InterPro" id="IPR036291">
    <property type="entry name" value="NAD(P)-bd_dom_sf"/>
</dbReference>
<dbReference type="Proteomes" id="UP000092871">
    <property type="component" value="Unassembled WGS sequence"/>
</dbReference>
<keyword evidence="9" id="KW-1185">Reference proteome</keyword>
<dbReference type="SUPFAM" id="SSF52283">
    <property type="entry name" value="Formate/glycerate dehydrogenase catalytic domain-like"/>
    <property type="match status" value="1"/>
</dbReference>
<feature type="domain" description="D-isomer specific 2-hydroxyacid dehydrogenase NAD-binding" evidence="6">
    <location>
        <begin position="131"/>
        <end position="309"/>
    </location>
</feature>
<evidence type="ECO:0000256" key="1">
    <source>
        <dbReference type="ARBA" id="ARBA00005854"/>
    </source>
</evidence>
<keyword evidence="2 4" id="KW-0560">Oxidoreductase</keyword>
<comment type="similarity">
    <text evidence="1 4">Belongs to the D-isomer specific 2-hydroxyacid dehydrogenase family.</text>
</comment>
<dbReference type="CDD" id="cd12169">
    <property type="entry name" value="PGDH_like_1"/>
    <property type="match status" value="1"/>
</dbReference>
<keyword evidence="3" id="KW-0520">NAD</keyword>
<evidence type="ECO:0000313" key="8">
    <source>
        <dbReference type="EMBL" id="SBT22414.1"/>
    </source>
</evidence>
<evidence type="ECO:0000256" key="3">
    <source>
        <dbReference type="ARBA" id="ARBA00023027"/>
    </source>
</evidence>
<evidence type="ECO:0000313" key="9">
    <source>
        <dbReference type="Proteomes" id="UP000092840"/>
    </source>
</evidence>
<dbReference type="InterPro" id="IPR050857">
    <property type="entry name" value="D-2-hydroxyacid_DH"/>
</dbReference>
<accession>A0A1C3JQ15</accession>
<evidence type="ECO:0000259" key="6">
    <source>
        <dbReference type="Pfam" id="PF02826"/>
    </source>
</evidence>
<proteinExistence type="inferred from homology"/>
<dbReference type="RefSeq" id="WP_306455733.1">
    <property type="nucleotide sequence ID" value="NZ_FLRB01000018.1"/>
</dbReference>
<dbReference type="InterPro" id="IPR006139">
    <property type="entry name" value="D-isomer_2_OHA_DH_cat_dom"/>
</dbReference>
<name>A0A1C3JQ15_9GAMM</name>
<sequence length="334" mass="37178">MLDLIEVFKSFKGFHLLGEGHLKIAVLDDYQNVVKELNAFELLGGHDVIVLTQSYSEEYLVSQLMDVEAIVLIRERTVITESLLKKLSSLKVISQTGKVSNHIDVALCQRYGVEVLEGVGSPVAPAELCWGLIMSASRYIPHYANALRRDLWQSPNGLGLGRTLKGLTLGIWGYGKIGKQIARYAQAFDMQVLIWGGESSREQAIKDGLLAASSKADFFADADIISLHLRLSDRSRGCVTAEDLALMKQDALLVNTSRAELIEPGALFDALRHSPRRHAAIDVFDEEPARLVNEPLLMLDNVTATPHIGYVEHNSYELYFGVAFENLVNWQEQR</sequence>
<evidence type="ECO:0000313" key="7">
    <source>
        <dbReference type="EMBL" id="SBT17252.1"/>
    </source>
</evidence>
<dbReference type="EC" id="1.1.1.310" evidence="7"/>
<gene>
    <name evidence="7" type="primary">slcC</name>
    <name evidence="7" type="ORF">MGA5115_01361</name>
    <name evidence="8" type="ORF">MGA5116_03034</name>
</gene>
<dbReference type="EMBL" id="FLRB01000018">
    <property type="protein sequence ID" value="SBT22414.1"/>
    <property type="molecule type" value="Genomic_DNA"/>
</dbReference>
<evidence type="ECO:0000259" key="5">
    <source>
        <dbReference type="Pfam" id="PF00389"/>
    </source>
</evidence>
<protein>
    <submittedName>
        <fullName evidence="7">(S)-sulfolactate dehydrogenase</fullName>
        <ecNumber evidence="7">1.1.1.310</ecNumber>
    </submittedName>
</protein>
<evidence type="ECO:0000313" key="10">
    <source>
        <dbReference type="Proteomes" id="UP000092871"/>
    </source>
</evidence>
<evidence type="ECO:0000256" key="4">
    <source>
        <dbReference type="RuleBase" id="RU003719"/>
    </source>
</evidence>
<dbReference type="AlphaFoldDB" id="A0A1C3JQ15"/>
<evidence type="ECO:0000256" key="2">
    <source>
        <dbReference type="ARBA" id="ARBA00023002"/>
    </source>
</evidence>
<dbReference type="EMBL" id="FLRA01000009">
    <property type="protein sequence ID" value="SBT17252.1"/>
    <property type="molecule type" value="Genomic_DNA"/>
</dbReference>
<dbReference type="Pfam" id="PF00389">
    <property type="entry name" value="2-Hacid_dh"/>
    <property type="match status" value="1"/>
</dbReference>
<dbReference type="Gene3D" id="3.40.50.720">
    <property type="entry name" value="NAD(P)-binding Rossmann-like Domain"/>
    <property type="match status" value="2"/>
</dbReference>
<organism evidence="7 10">
    <name type="scientific">Marinomonas gallaica</name>
    <dbReference type="NCBI Taxonomy" id="1806667"/>
    <lineage>
        <taxon>Bacteria</taxon>
        <taxon>Pseudomonadati</taxon>
        <taxon>Pseudomonadota</taxon>
        <taxon>Gammaproteobacteria</taxon>
        <taxon>Oceanospirillales</taxon>
        <taxon>Oceanospirillaceae</taxon>
        <taxon>Marinomonas</taxon>
    </lineage>
</organism>
<dbReference type="Pfam" id="PF02826">
    <property type="entry name" value="2-Hacid_dh_C"/>
    <property type="match status" value="1"/>
</dbReference>
<dbReference type="Proteomes" id="UP000092840">
    <property type="component" value="Unassembled WGS sequence"/>
</dbReference>
<feature type="domain" description="D-isomer specific 2-hydroxyacid dehydrogenase catalytic" evidence="5">
    <location>
        <begin position="31"/>
        <end position="331"/>
    </location>
</feature>
<dbReference type="GO" id="GO:0102155">
    <property type="term" value="F:S-sulfolactate dehydrogenase activity"/>
    <property type="evidence" value="ECO:0007669"/>
    <property type="project" value="UniProtKB-EC"/>
</dbReference>
<dbReference type="SUPFAM" id="SSF51735">
    <property type="entry name" value="NAD(P)-binding Rossmann-fold domains"/>
    <property type="match status" value="1"/>
</dbReference>
<dbReference type="GO" id="GO:0051287">
    <property type="term" value="F:NAD binding"/>
    <property type="evidence" value="ECO:0007669"/>
    <property type="project" value="InterPro"/>
</dbReference>